<reference evidence="2 3" key="1">
    <citation type="submission" date="2019-04" db="EMBL/GenBank/DDBJ databases">
        <title>An improved genome assembly and genetic linkage map for asparagus bean, Vigna unguiculata ssp. sesquipedialis.</title>
        <authorList>
            <person name="Xia Q."/>
            <person name="Zhang R."/>
            <person name="Dong Y."/>
        </authorList>
    </citation>
    <scope>NUCLEOTIDE SEQUENCE [LARGE SCALE GENOMIC DNA]</scope>
    <source>
        <tissue evidence="2">Leaf</tissue>
    </source>
</reference>
<dbReference type="AlphaFoldDB" id="A0A4D6M8G8"/>
<feature type="domain" description="PORR" evidence="1">
    <location>
        <begin position="38"/>
        <end position="367"/>
    </location>
</feature>
<dbReference type="GO" id="GO:0003723">
    <property type="term" value="F:RNA binding"/>
    <property type="evidence" value="ECO:0007669"/>
    <property type="project" value="InterPro"/>
</dbReference>
<dbReference type="EMBL" id="CP039350">
    <property type="protein sequence ID" value="QCD97113.1"/>
    <property type="molecule type" value="Genomic_DNA"/>
</dbReference>
<protein>
    <recommendedName>
        <fullName evidence="1">PORR domain-containing protein</fullName>
    </recommendedName>
</protein>
<organism evidence="2 3">
    <name type="scientific">Vigna unguiculata</name>
    <name type="common">Cowpea</name>
    <dbReference type="NCBI Taxonomy" id="3917"/>
    <lineage>
        <taxon>Eukaryota</taxon>
        <taxon>Viridiplantae</taxon>
        <taxon>Streptophyta</taxon>
        <taxon>Embryophyta</taxon>
        <taxon>Tracheophyta</taxon>
        <taxon>Spermatophyta</taxon>
        <taxon>Magnoliopsida</taxon>
        <taxon>eudicotyledons</taxon>
        <taxon>Gunneridae</taxon>
        <taxon>Pentapetalae</taxon>
        <taxon>rosids</taxon>
        <taxon>fabids</taxon>
        <taxon>Fabales</taxon>
        <taxon>Fabaceae</taxon>
        <taxon>Papilionoideae</taxon>
        <taxon>50 kb inversion clade</taxon>
        <taxon>NPAAA clade</taxon>
        <taxon>indigoferoid/millettioid clade</taxon>
        <taxon>Phaseoleae</taxon>
        <taxon>Vigna</taxon>
    </lineage>
</organism>
<evidence type="ECO:0000313" key="3">
    <source>
        <dbReference type="Proteomes" id="UP000501690"/>
    </source>
</evidence>
<name>A0A4D6M8G8_VIGUN</name>
<sequence>MNFLHSPRHRFLSPFTLFTQRRWKKPTVSAQTRLEDRVRDPHFDKLMTHLKRLYHVLEIHQLMSTRKRAPFVSLTLMSRWRNILGLNVPVGSFLHKYPHVFHVFVHPFRKNTCCRVTKKMIELILLEGVVVRQQEMEAVKRVKKLLMMSVSGSLRLHALRMIRRELGLPEDFRDSILGKFSGDFKLVGLEVVELVDWDAELGLAEVEKWREREYTEKWLSEFEIKFAFPIGFPTGFKIERGFRERLKNWQRLSYTKPYERKEVVRVRTCGGIERYEKRAVAILHELLSLTVEKMVEVDQLAHFRRDLGIEVNVRELLLRHPGIFYISTKGKTLTVFLREAYRKGGLIEPNPMYEARRNMLNLVLLGCRKTRTLLAGDEAKEESNVVVCEVNEEGERQGDWQEMEAVKRVKKLLMMSVSGSLRLHALRMIRRELGLPEDFRDSILGKFSGDFKLVGLEVVELVDWDAELGLAEVEKWREREYTEKWLSEFEIKFAFPIGFPTGFKIERGFRERLKNWQRLSYTKPYERKEVVRVRTCGGIERYEKRAVAILHELLSLTVEKMVEVDQLAHFRRDLGIEVNVRELLLRHPGIFYISTKGKTLTVFLREAYRKGGLIEPNPMYEARRNMLNLVLLGCRKTRTLLAGDEAKEESNVVVCEVNEEGERQGDWVIPFLENCEESRCIGVLLSMLHECRLWLCG</sequence>
<dbReference type="PANTHER" id="PTHR31476">
    <property type="entry name" value="PROTEIN WHAT'S THIS FACTOR 1 HOMOLOG, CHLOROPLASTIC"/>
    <property type="match status" value="1"/>
</dbReference>
<evidence type="ECO:0000313" key="2">
    <source>
        <dbReference type="EMBL" id="QCD97113.1"/>
    </source>
</evidence>
<proteinExistence type="predicted"/>
<accession>A0A4D6M8G8</accession>
<feature type="domain" description="PORR" evidence="1">
    <location>
        <begin position="399"/>
        <end position="634"/>
    </location>
</feature>
<dbReference type="Proteomes" id="UP000501690">
    <property type="component" value="Linkage Group LG6"/>
</dbReference>
<evidence type="ECO:0000259" key="1">
    <source>
        <dbReference type="Pfam" id="PF11955"/>
    </source>
</evidence>
<dbReference type="InterPro" id="IPR021099">
    <property type="entry name" value="PORR_domain"/>
</dbReference>
<dbReference type="Pfam" id="PF11955">
    <property type="entry name" value="PORR"/>
    <property type="match status" value="2"/>
</dbReference>
<dbReference type="InterPro" id="IPR045040">
    <property type="entry name" value="PORR_fam"/>
</dbReference>
<dbReference type="PANTHER" id="PTHR31476:SF12">
    <property type="entry name" value="UBIQUITIN CARBOXYL-TERMINAL HYDROLASE FAMILY PROTEIN"/>
    <property type="match status" value="1"/>
</dbReference>
<gene>
    <name evidence="2" type="ORF">DEO72_LG6g1823</name>
</gene>
<keyword evidence="3" id="KW-1185">Reference proteome</keyword>